<feature type="compositionally biased region" description="Polar residues" evidence="1">
    <location>
        <begin position="1"/>
        <end position="11"/>
    </location>
</feature>
<evidence type="ECO:0000313" key="2">
    <source>
        <dbReference type="EMBL" id="MFD1767325.1"/>
    </source>
</evidence>
<dbReference type="RefSeq" id="WP_381514600.1">
    <property type="nucleotide sequence ID" value="NZ_JBHUEL010000010.1"/>
</dbReference>
<organism evidence="2 3">
    <name type="scientific">Sphingorhabdus buctiana</name>
    <dbReference type="NCBI Taxonomy" id="1508805"/>
    <lineage>
        <taxon>Bacteria</taxon>
        <taxon>Pseudomonadati</taxon>
        <taxon>Pseudomonadota</taxon>
        <taxon>Alphaproteobacteria</taxon>
        <taxon>Sphingomonadales</taxon>
        <taxon>Sphingomonadaceae</taxon>
        <taxon>Sphingorhabdus</taxon>
    </lineage>
</organism>
<gene>
    <name evidence="2" type="ORF">ACFSAG_10785</name>
</gene>
<name>A0ABW4MEU3_9SPHN</name>
<sequence>MTKADTTSIASANDDMPRFGVMKRPNALHPSLMTPAERRTELCAILGLGIVRLHLRNRGQLSPESGDFPLHFASEQSGSAAPTRRRAA</sequence>
<proteinExistence type="predicted"/>
<feature type="region of interest" description="Disordered" evidence="1">
    <location>
        <begin position="62"/>
        <end position="88"/>
    </location>
</feature>
<reference evidence="3" key="1">
    <citation type="journal article" date="2019" name="Int. J. Syst. Evol. Microbiol.">
        <title>The Global Catalogue of Microorganisms (GCM) 10K type strain sequencing project: providing services to taxonomists for standard genome sequencing and annotation.</title>
        <authorList>
            <consortium name="The Broad Institute Genomics Platform"/>
            <consortium name="The Broad Institute Genome Sequencing Center for Infectious Disease"/>
            <person name="Wu L."/>
            <person name="Ma J."/>
        </authorList>
    </citation>
    <scope>NUCLEOTIDE SEQUENCE [LARGE SCALE GENOMIC DNA]</scope>
    <source>
        <strain evidence="3">CGMCC 1.12449</strain>
    </source>
</reference>
<dbReference type="Proteomes" id="UP001597215">
    <property type="component" value="Unassembled WGS sequence"/>
</dbReference>
<evidence type="ECO:0000256" key="1">
    <source>
        <dbReference type="SAM" id="MobiDB-lite"/>
    </source>
</evidence>
<protein>
    <submittedName>
        <fullName evidence="2">Uncharacterized protein</fullName>
    </submittedName>
</protein>
<keyword evidence="3" id="KW-1185">Reference proteome</keyword>
<dbReference type="EMBL" id="JBHUEL010000010">
    <property type="protein sequence ID" value="MFD1767325.1"/>
    <property type="molecule type" value="Genomic_DNA"/>
</dbReference>
<evidence type="ECO:0000313" key="3">
    <source>
        <dbReference type="Proteomes" id="UP001597215"/>
    </source>
</evidence>
<comment type="caution">
    <text evidence="2">The sequence shown here is derived from an EMBL/GenBank/DDBJ whole genome shotgun (WGS) entry which is preliminary data.</text>
</comment>
<accession>A0ABW4MEU3</accession>
<feature type="region of interest" description="Disordered" evidence="1">
    <location>
        <begin position="1"/>
        <end position="22"/>
    </location>
</feature>